<keyword evidence="5" id="KW-0539">Nucleus</keyword>
<keyword evidence="2" id="KW-0805">Transcription regulation</keyword>
<dbReference type="SMART" id="SM01019">
    <property type="entry name" value="B3"/>
    <property type="match status" value="1"/>
</dbReference>
<sequence>MARKPKIRPSFFKVLISNFSHRLKLPPSFVKKHREILPENAKLRTSSGEMWDIRLEQIEDGRYCFTRGWKKFRKDLGLKIGEFVVFWFNNGESTFDVSVLGINGCEREKLCSNSRVELDPDYVVDLNKDCTCMNPVSCNEVAGTSSVTLWNNPRMEIVLKQSRKYRVSLRKDFAEAARLIGKRAVVLEYEPKQHYGAVILDSQKSLSQFRLDLGAGWNDFRKTNELVNGETYLLEFNPRKNVIQVKELNK</sequence>
<protein>
    <recommendedName>
        <fullName evidence="6">TF-B3 domain-containing protein</fullName>
    </recommendedName>
</protein>
<dbReference type="EMBL" id="JBJXBP010000004">
    <property type="protein sequence ID" value="KAL3833388.1"/>
    <property type="molecule type" value="Genomic_DNA"/>
</dbReference>
<dbReference type="InterPro" id="IPR050655">
    <property type="entry name" value="Plant_B3_domain"/>
</dbReference>
<dbReference type="SUPFAM" id="SSF101936">
    <property type="entry name" value="DNA-binding pseudobarrel domain"/>
    <property type="match status" value="1"/>
</dbReference>
<keyword evidence="8" id="KW-1185">Reference proteome</keyword>
<comment type="subcellular location">
    <subcellularLocation>
        <location evidence="1">Nucleus</location>
    </subcellularLocation>
</comment>
<evidence type="ECO:0000256" key="4">
    <source>
        <dbReference type="ARBA" id="ARBA00023163"/>
    </source>
</evidence>
<dbReference type="InterPro" id="IPR003340">
    <property type="entry name" value="B3_DNA-bd"/>
</dbReference>
<dbReference type="Proteomes" id="UP001634393">
    <property type="component" value="Unassembled WGS sequence"/>
</dbReference>
<accession>A0ABD3TAV0</accession>
<dbReference type="PROSITE" id="PS50863">
    <property type="entry name" value="B3"/>
    <property type="match status" value="1"/>
</dbReference>
<reference evidence="7 8" key="1">
    <citation type="submission" date="2024-12" db="EMBL/GenBank/DDBJ databases">
        <title>The unique morphological basis and parallel evolutionary history of personate flowers in Penstemon.</title>
        <authorList>
            <person name="Depatie T.H."/>
            <person name="Wessinger C.A."/>
        </authorList>
    </citation>
    <scope>NUCLEOTIDE SEQUENCE [LARGE SCALE GENOMIC DNA]</scope>
    <source>
        <strain evidence="7">WTNN_2</strain>
        <tissue evidence="7">Leaf</tissue>
    </source>
</reference>
<dbReference type="PANTHER" id="PTHR31920:SF122">
    <property type="entry name" value="B3 DOMAIN-CONTAINING PROTEIN REM23"/>
    <property type="match status" value="1"/>
</dbReference>
<evidence type="ECO:0000256" key="3">
    <source>
        <dbReference type="ARBA" id="ARBA00023125"/>
    </source>
</evidence>
<dbReference type="Gene3D" id="2.40.330.10">
    <property type="entry name" value="DNA-binding pseudobarrel domain"/>
    <property type="match status" value="2"/>
</dbReference>
<dbReference type="AlphaFoldDB" id="A0ABD3TAV0"/>
<name>A0ABD3TAV0_9LAMI</name>
<dbReference type="CDD" id="cd10017">
    <property type="entry name" value="B3_DNA"/>
    <property type="match status" value="1"/>
</dbReference>
<keyword evidence="4" id="KW-0804">Transcription</keyword>
<evidence type="ECO:0000256" key="2">
    <source>
        <dbReference type="ARBA" id="ARBA00023015"/>
    </source>
</evidence>
<evidence type="ECO:0000259" key="6">
    <source>
        <dbReference type="PROSITE" id="PS50863"/>
    </source>
</evidence>
<evidence type="ECO:0000313" key="8">
    <source>
        <dbReference type="Proteomes" id="UP001634393"/>
    </source>
</evidence>
<organism evidence="7 8">
    <name type="scientific">Penstemon smallii</name>
    <dbReference type="NCBI Taxonomy" id="265156"/>
    <lineage>
        <taxon>Eukaryota</taxon>
        <taxon>Viridiplantae</taxon>
        <taxon>Streptophyta</taxon>
        <taxon>Embryophyta</taxon>
        <taxon>Tracheophyta</taxon>
        <taxon>Spermatophyta</taxon>
        <taxon>Magnoliopsida</taxon>
        <taxon>eudicotyledons</taxon>
        <taxon>Gunneridae</taxon>
        <taxon>Pentapetalae</taxon>
        <taxon>asterids</taxon>
        <taxon>lamiids</taxon>
        <taxon>Lamiales</taxon>
        <taxon>Plantaginaceae</taxon>
        <taxon>Cheloneae</taxon>
        <taxon>Penstemon</taxon>
    </lineage>
</organism>
<evidence type="ECO:0000313" key="7">
    <source>
        <dbReference type="EMBL" id="KAL3833388.1"/>
    </source>
</evidence>
<feature type="domain" description="TF-B3" evidence="6">
    <location>
        <begin position="8"/>
        <end position="103"/>
    </location>
</feature>
<comment type="caution">
    <text evidence="7">The sequence shown here is derived from an EMBL/GenBank/DDBJ whole genome shotgun (WGS) entry which is preliminary data.</text>
</comment>
<keyword evidence="3" id="KW-0238">DNA-binding</keyword>
<dbReference type="GO" id="GO:0003677">
    <property type="term" value="F:DNA binding"/>
    <property type="evidence" value="ECO:0007669"/>
    <property type="project" value="UniProtKB-KW"/>
</dbReference>
<dbReference type="GO" id="GO:0005634">
    <property type="term" value="C:nucleus"/>
    <property type="evidence" value="ECO:0007669"/>
    <property type="project" value="UniProtKB-SubCell"/>
</dbReference>
<dbReference type="Pfam" id="PF02362">
    <property type="entry name" value="B3"/>
    <property type="match status" value="1"/>
</dbReference>
<gene>
    <name evidence="7" type="ORF">ACJIZ3_008124</name>
</gene>
<proteinExistence type="predicted"/>
<evidence type="ECO:0000256" key="1">
    <source>
        <dbReference type="ARBA" id="ARBA00004123"/>
    </source>
</evidence>
<evidence type="ECO:0000256" key="5">
    <source>
        <dbReference type="ARBA" id="ARBA00023242"/>
    </source>
</evidence>
<dbReference type="PANTHER" id="PTHR31920">
    <property type="entry name" value="B3 DOMAIN-CONTAINING"/>
    <property type="match status" value="1"/>
</dbReference>
<dbReference type="InterPro" id="IPR015300">
    <property type="entry name" value="DNA-bd_pseudobarrel_sf"/>
</dbReference>